<accession>A0A399NZF4</accession>
<sequence length="62" mass="6633">MSHELTGRRVELEAEMSAPLNERNALIGAASATKDGPTWAEISKSAGITVARVSQLDRRPSV</sequence>
<dbReference type="EMBL" id="QWEC01000001">
    <property type="protein sequence ID" value="RII99098.1"/>
    <property type="molecule type" value="Genomic_DNA"/>
</dbReference>
<dbReference type="Proteomes" id="UP000266298">
    <property type="component" value="Unassembled WGS sequence"/>
</dbReference>
<comment type="caution">
    <text evidence="1">The sequence shown here is derived from an EMBL/GenBank/DDBJ whole genome shotgun (WGS) entry which is preliminary data.</text>
</comment>
<proteinExistence type="predicted"/>
<gene>
    <name evidence="1" type="ORF">DZF96_00205</name>
</gene>
<evidence type="ECO:0000313" key="2">
    <source>
        <dbReference type="Proteomes" id="UP000266298"/>
    </source>
</evidence>
<organism evidence="1 2">
    <name type="scientific">Clavibacter michiganensis</name>
    <dbReference type="NCBI Taxonomy" id="28447"/>
    <lineage>
        <taxon>Bacteria</taxon>
        <taxon>Bacillati</taxon>
        <taxon>Actinomycetota</taxon>
        <taxon>Actinomycetes</taxon>
        <taxon>Micrococcales</taxon>
        <taxon>Microbacteriaceae</taxon>
        <taxon>Clavibacter</taxon>
    </lineage>
</organism>
<protein>
    <submittedName>
        <fullName evidence="1">Uncharacterized protein</fullName>
    </submittedName>
</protein>
<dbReference type="AlphaFoldDB" id="A0A399NZF4"/>
<reference evidence="1 2" key="1">
    <citation type="submission" date="2018-08" db="EMBL/GenBank/DDBJ databases">
        <title>Genome Sequence of Clavibacter michiganensis Subspecies type strains, and the Atypical Peach-Colored Strains Isolated from Tomato.</title>
        <authorList>
            <person name="Osdaghi E."/>
            <person name="Portier P."/>
            <person name="Briand M."/>
            <person name="Jacques M.-A."/>
        </authorList>
    </citation>
    <scope>NUCLEOTIDE SEQUENCE [LARGE SCALE GENOMIC DNA]</scope>
    <source>
        <strain evidence="1 2">CFBP 7493</strain>
    </source>
</reference>
<name>A0A399NZF4_9MICO</name>
<evidence type="ECO:0000313" key="1">
    <source>
        <dbReference type="EMBL" id="RII99098.1"/>
    </source>
</evidence>